<dbReference type="PANTHER" id="PTHR34297">
    <property type="entry name" value="HYPOTHETICAL CYTOSOLIC PROTEIN-RELATED"/>
    <property type="match status" value="1"/>
</dbReference>
<evidence type="ECO:0000256" key="1">
    <source>
        <dbReference type="ARBA" id="ARBA00005721"/>
    </source>
</evidence>
<name>A0A7X1AV97_9BACT</name>
<dbReference type="Proteomes" id="UP000525652">
    <property type="component" value="Unassembled WGS sequence"/>
</dbReference>
<evidence type="ECO:0000313" key="2">
    <source>
        <dbReference type="EMBL" id="MBC2600656.1"/>
    </source>
</evidence>
<comment type="caution">
    <text evidence="2">The sequence shown here is derived from an EMBL/GenBank/DDBJ whole genome shotgun (WGS) entry which is preliminary data.</text>
</comment>
<reference evidence="2 3" key="1">
    <citation type="submission" date="2020-07" db="EMBL/GenBank/DDBJ databases">
        <authorList>
            <person name="Feng X."/>
        </authorList>
    </citation>
    <scope>NUCLEOTIDE SEQUENCE [LARGE SCALE GENOMIC DNA]</scope>
    <source>
        <strain evidence="2 3">JCM14086</strain>
    </source>
</reference>
<evidence type="ECO:0000313" key="3">
    <source>
        <dbReference type="Proteomes" id="UP000525652"/>
    </source>
</evidence>
<dbReference type="RefSeq" id="WP_185691396.1">
    <property type="nucleotide sequence ID" value="NZ_JACHVA010000033.1"/>
</dbReference>
<dbReference type="AlphaFoldDB" id="A0A7X1AV97"/>
<accession>A0A7X1AV97</accession>
<dbReference type="Pfam" id="PF03780">
    <property type="entry name" value="Asp23"/>
    <property type="match status" value="1"/>
</dbReference>
<sequence>MEQPNSSDNESTVPFVSEESSTLGEIRINHSVVANIVRIATLSVPGVHSVGGGRFEGITEMFAKREGERGVRVSEDEGGTYEIDIRVILDFGVELARTGGQIQQTVREEVSKMTSKDVARVDITIDGVHVPEEPKQESGQWTG</sequence>
<proteinExistence type="inferred from homology"/>
<dbReference type="EMBL" id="JACHVA010000033">
    <property type="protein sequence ID" value="MBC2600656.1"/>
    <property type="molecule type" value="Genomic_DNA"/>
</dbReference>
<organism evidence="2 3">
    <name type="scientific">Puniceicoccus vermicola</name>
    <dbReference type="NCBI Taxonomy" id="388746"/>
    <lineage>
        <taxon>Bacteria</taxon>
        <taxon>Pseudomonadati</taxon>
        <taxon>Verrucomicrobiota</taxon>
        <taxon>Opitutia</taxon>
        <taxon>Puniceicoccales</taxon>
        <taxon>Puniceicoccaceae</taxon>
        <taxon>Puniceicoccus</taxon>
    </lineage>
</organism>
<dbReference type="InterPro" id="IPR005531">
    <property type="entry name" value="Asp23"/>
</dbReference>
<comment type="similarity">
    <text evidence="1">Belongs to the asp23 family.</text>
</comment>
<keyword evidence="3" id="KW-1185">Reference proteome</keyword>
<protein>
    <submittedName>
        <fullName evidence="2">Asp23/Gls24 family envelope stress response protein</fullName>
    </submittedName>
</protein>
<gene>
    <name evidence="2" type="ORF">H5P30_02555</name>
</gene>